<accession>A0A4S2MK24</accession>
<proteinExistence type="inferred from homology"/>
<dbReference type="PANTHER" id="PTHR12726">
    <property type="entry name" value="CERAMIDE GLUCOSYLTRANSFERASE"/>
    <property type="match status" value="1"/>
</dbReference>
<evidence type="ECO:0000256" key="15">
    <source>
        <dbReference type="SAM" id="Phobius"/>
    </source>
</evidence>
<evidence type="ECO:0000313" key="16">
    <source>
        <dbReference type="EMBL" id="TGZ77175.1"/>
    </source>
</evidence>
<dbReference type="EMBL" id="ML220157">
    <property type="protein sequence ID" value="TGZ77175.1"/>
    <property type="molecule type" value="Genomic_DNA"/>
</dbReference>
<evidence type="ECO:0000256" key="2">
    <source>
        <dbReference type="ARBA" id="ARBA00004760"/>
    </source>
</evidence>
<dbReference type="InterPro" id="IPR025993">
    <property type="entry name" value="Ceramide_glucosylTrfase"/>
</dbReference>
<dbReference type="SUPFAM" id="SSF53448">
    <property type="entry name" value="Nucleotide-diphospho-sugar transferases"/>
    <property type="match status" value="1"/>
</dbReference>
<evidence type="ECO:0000256" key="11">
    <source>
        <dbReference type="ARBA" id="ARBA00023136"/>
    </source>
</evidence>
<evidence type="ECO:0000256" key="3">
    <source>
        <dbReference type="ARBA" id="ARBA00004991"/>
    </source>
</evidence>
<dbReference type="GO" id="GO:0006679">
    <property type="term" value="P:glucosylceramide biosynthetic process"/>
    <property type="evidence" value="ECO:0007669"/>
    <property type="project" value="TreeGrafter"/>
</dbReference>
<dbReference type="STRING" id="341454.A0A4S2MK24"/>
<evidence type="ECO:0000256" key="9">
    <source>
        <dbReference type="ARBA" id="ARBA00022692"/>
    </source>
</evidence>
<feature type="transmembrane region" description="Helical" evidence="15">
    <location>
        <begin position="373"/>
        <end position="397"/>
    </location>
</feature>
<reference evidence="16 17" key="1">
    <citation type="submission" date="2019-04" db="EMBL/GenBank/DDBJ databases">
        <title>Comparative genomics and transcriptomics to analyze fruiting body development in filamentous ascomycetes.</title>
        <authorList>
            <consortium name="DOE Joint Genome Institute"/>
            <person name="Lutkenhaus R."/>
            <person name="Traeger S."/>
            <person name="Breuer J."/>
            <person name="Kuo A."/>
            <person name="Lipzen A."/>
            <person name="Pangilinan J."/>
            <person name="Dilworth D."/>
            <person name="Sandor L."/>
            <person name="Poggeler S."/>
            <person name="Barry K."/>
            <person name="Grigoriev I.V."/>
            <person name="Nowrousian M."/>
        </authorList>
    </citation>
    <scope>NUCLEOTIDE SEQUENCE [LARGE SCALE GENOMIC DNA]</scope>
    <source>
        <strain evidence="16 17">CBS 389.68</strain>
    </source>
</reference>
<dbReference type="Proteomes" id="UP000298138">
    <property type="component" value="Unassembled WGS sequence"/>
</dbReference>
<keyword evidence="8" id="KW-0808">Transferase</keyword>
<evidence type="ECO:0000313" key="17">
    <source>
        <dbReference type="Proteomes" id="UP000298138"/>
    </source>
</evidence>
<evidence type="ECO:0000256" key="8">
    <source>
        <dbReference type="ARBA" id="ARBA00022679"/>
    </source>
</evidence>
<feature type="transmembrane region" description="Helical" evidence="15">
    <location>
        <begin position="342"/>
        <end position="367"/>
    </location>
</feature>
<dbReference type="OrthoDB" id="1483400at2759"/>
<evidence type="ECO:0000256" key="10">
    <source>
        <dbReference type="ARBA" id="ARBA00022989"/>
    </source>
</evidence>
<dbReference type="InterPro" id="IPR029044">
    <property type="entry name" value="Nucleotide-diphossugar_trans"/>
</dbReference>
<sequence length="484" mass="54471">MPPLGLSRHLSEALASSLSPISMQQSVLAHFCAGWYLVVVVVCAVGRCRLTSTHGRPPRSPIPPKVLPLQSLPFVSILRPIKGDDVNLELCLSSACLLDYPKDRFEVLLCIASLNDPALPAIEAVIQRFPDINIRLFDVEEDVGPNPKIRNLSRAYREARGDIVWILDCNVWVPPGILKRSVTLLEGIDGDAGYKLVHHLPICVDTTPVSSGSQLSDSLAYFGGRLEENFMSSSHAKFYTAINTISVAPCLVGKSNMFRRSHLAEVTHQTLGDGLQAFSEHICEDQMIGDRLWWNPVQDELSKTRKWKRHGLGQDVVFQPIDNMSLHEYLARRTRWIRVRKYAVLLATLVEPMTESILCSLMGAYSATTLPALASFVGNSWTSFWAVWGCSMVWWAVSDRLLFNALHSYPTTPVDSKAPEFIVRRRGRGFGAWLAQWIGREIFAPVVWLWAMYPGYVNWRGGLYRVRWKDLKVDEIRPDATKND</sequence>
<dbReference type="GO" id="GO:0008120">
    <property type="term" value="F:ceramide glucosyltransferase activity"/>
    <property type="evidence" value="ECO:0007669"/>
    <property type="project" value="UniProtKB-EC"/>
</dbReference>
<comment type="pathway">
    <text evidence="2">Lipid metabolism; sphingolipid metabolism.</text>
</comment>
<dbReference type="UniPathway" id="UPA00222"/>
<evidence type="ECO:0000256" key="4">
    <source>
        <dbReference type="ARBA" id="ARBA00006739"/>
    </source>
</evidence>
<dbReference type="Pfam" id="PF13506">
    <property type="entry name" value="Glyco_transf_21"/>
    <property type="match status" value="1"/>
</dbReference>
<organism evidence="16 17">
    <name type="scientific">Ascodesmis nigricans</name>
    <dbReference type="NCBI Taxonomy" id="341454"/>
    <lineage>
        <taxon>Eukaryota</taxon>
        <taxon>Fungi</taxon>
        <taxon>Dikarya</taxon>
        <taxon>Ascomycota</taxon>
        <taxon>Pezizomycotina</taxon>
        <taxon>Pezizomycetes</taxon>
        <taxon>Pezizales</taxon>
        <taxon>Ascodesmidaceae</taxon>
        <taxon>Ascodesmis</taxon>
    </lineage>
</organism>
<comment type="similarity">
    <text evidence="4">Belongs to the glycosyltransferase 2 family.</text>
</comment>
<keyword evidence="10 15" id="KW-1133">Transmembrane helix</keyword>
<keyword evidence="11 15" id="KW-0472">Membrane</keyword>
<dbReference type="Gene3D" id="3.90.550.10">
    <property type="entry name" value="Spore Coat Polysaccharide Biosynthesis Protein SpsA, Chain A"/>
    <property type="match status" value="1"/>
</dbReference>
<comment type="pathway">
    <text evidence="3">Sphingolipid metabolism.</text>
</comment>
<keyword evidence="7" id="KW-0328">Glycosyltransferase</keyword>
<feature type="transmembrane region" description="Helical" evidence="15">
    <location>
        <begin position="27"/>
        <end position="46"/>
    </location>
</feature>
<name>A0A4S2MK24_9PEZI</name>
<evidence type="ECO:0000256" key="13">
    <source>
        <dbReference type="ARBA" id="ARBA00031543"/>
    </source>
</evidence>
<protein>
    <recommendedName>
        <fullName evidence="6">Ceramide glucosyltransferase</fullName>
        <ecNumber evidence="5">2.4.1.80</ecNumber>
    </recommendedName>
    <alternativeName>
        <fullName evidence="13">Glucosylceramide synthase</fullName>
    </alternativeName>
    <alternativeName>
        <fullName evidence="14">UDP-glucose ceramide glucosyltransferase</fullName>
    </alternativeName>
    <alternativeName>
        <fullName evidence="12">UDP-glucose:N-acylsphingosine D-glucosyltransferase</fullName>
    </alternativeName>
</protein>
<evidence type="ECO:0000256" key="14">
    <source>
        <dbReference type="ARBA" id="ARBA00032575"/>
    </source>
</evidence>
<gene>
    <name evidence="16" type="ORF">EX30DRAFT_352007</name>
</gene>
<evidence type="ECO:0000256" key="7">
    <source>
        <dbReference type="ARBA" id="ARBA00022676"/>
    </source>
</evidence>
<comment type="subcellular location">
    <subcellularLocation>
        <location evidence="1">Membrane</location>
        <topology evidence="1">Multi-pass membrane protein</topology>
    </subcellularLocation>
</comment>
<keyword evidence="9 15" id="KW-0812">Transmembrane</keyword>
<dbReference type="GO" id="GO:0016020">
    <property type="term" value="C:membrane"/>
    <property type="evidence" value="ECO:0007669"/>
    <property type="project" value="UniProtKB-SubCell"/>
</dbReference>
<dbReference type="InParanoid" id="A0A4S2MK24"/>
<dbReference type="AlphaFoldDB" id="A0A4S2MK24"/>
<evidence type="ECO:0000256" key="5">
    <source>
        <dbReference type="ARBA" id="ARBA00012699"/>
    </source>
</evidence>
<keyword evidence="17" id="KW-1185">Reference proteome</keyword>
<dbReference type="PANTHER" id="PTHR12726:SF0">
    <property type="entry name" value="CERAMIDE GLUCOSYLTRANSFERASE"/>
    <property type="match status" value="1"/>
</dbReference>
<evidence type="ECO:0000256" key="12">
    <source>
        <dbReference type="ARBA" id="ARBA00031017"/>
    </source>
</evidence>
<evidence type="ECO:0000256" key="6">
    <source>
        <dbReference type="ARBA" id="ARBA00019988"/>
    </source>
</evidence>
<dbReference type="EC" id="2.4.1.80" evidence="5"/>
<evidence type="ECO:0000256" key="1">
    <source>
        <dbReference type="ARBA" id="ARBA00004141"/>
    </source>
</evidence>